<sequence length="193" mass="20941">MKTKLMLFILLLCPLCLLIGRSVSKTTPVKTSLTVNGRPVNYELFTLNNPGVLGVIEGDLKMLDDRAMPYQSLLLQGGSTASVGADSVFQAAELWPGSWLRGEVADEQALKHKLVPFRVSLRRNGSVMKQWPTDAAETVESIQLKEIWPSARIGDELIVEPTAGSGAQSVSGKQVIKLKKVDPALLKALQEGC</sequence>
<protein>
    <recommendedName>
        <fullName evidence="3">GDYXXLXY domain-containing protein</fullName>
    </recommendedName>
</protein>
<dbReference type="RefSeq" id="WP_085412494.1">
    <property type="nucleotide sequence ID" value="NZ_WAEL01000002.1"/>
</dbReference>
<dbReference type="Proteomes" id="UP000606008">
    <property type="component" value="Unassembled WGS sequence"/>
</dbReference>
<reference evidence="2" key="1">
    <citation type="submission" date="2019-09" db="EMBL/GenBank/DDBJ databases">
        <authorList>
            <person name="Jung D.-H."/>
        </authorList>
    </citation>
    <scope>NUCLEOTIDE SEQUENCE [LARGE SCALE GENOMIC DNA]</scope>
    <source>
        <strain evidence="2">JA-25</strain>
    </source>
</reference>
<proteinExistence type="predicted"/>
<reference evidence="2" key="2">
    <citation type="submission" date="2023-07" db="EMBL/GenBank/DDBJ databases">
        <authorList>
            <person name="Jung D.-H."/>
        </authorList>
    </citation>
    <scope>NUCLEOTIDE SEQUENCE [LARGE SCALE GENOMIC DNA]</scope>
    <source>
        <strain evidence="2">JA-25</strain>
    </source>
</reference>
<keyword evidence="2" id="KW-1185">Reference proteome</keyword>
<evidence type="ECO:0000313" key="2">
    <source>
        <dbReference type="Proteomes" id="UP000606008"/>
    </source>
</evidence>
<dbReference type="EMBL" id="WAEL01000002">
    <property type="protein sequence ID" value="NID09605.1"/>
    <property type="molecule type" value="Genomic_DNA"/>
</dbReference>
<evidence type="ECO:0008006" key="3">
    <source>
        <dbReference type="Google" id="ProtNLM"/>
    </source>
</evidence>
<comment type="caution">
    <text evidence="1">The sequence shown here is derived from an EMBL/GenBank/DDBJ whole genome shotgun (WGS) entry which is preliminary data.</text>
</comment>
<name>A0ABX0QBA8_9BACT</name>
<evidence type="ECO:0000313" key="1">
    <source>
        <dbReference type="EMBL" id="NID09605.1"/>
    </source>
</evidence>
<organism evidence="1 2">
    <name type="scientific">Fibrivirga algicola</name>
    <dbReference type="NCBI Taxonomy" id="2950420"/>
    <lineage>
        <taxon>Bacteria</taxon>
        <taxon>Pseudomonadati</taxon>
        <taxon>Bacteroidota</taxon>
        <taxon>Cytophagia</taxon>
        <taxon>Cytophagales</taxon>
        <taxon>Spirosomataceae</taxon>
        <taxon>Fibrivirga</taxon>
    </lineage>
</organism>
<accession>A0ABX0QBA8</accession>
<gene>
    <name evidence="1" type="ORF">F7231_05440</name>
</gene>